<dbReference type="PANTHER" id="PTHR33452">
    <property type="entry name" value="OXIDOREDUCTASE CATD-RELATED"/>
    <property type="match status" value="1"/>
</dbReference>
<sequence>MTTTCAAGSLRARIAEFTALLARIAVGVVFAAHGWQKIDDGVAGTAEFFGAVGVPAPEVAAVVAMVVEFGGGVALAVGFALPVTGTLLAAMMAGAYVFAHLGDPLYDPAGGSSFELPLVLGATALALGFLGGRLTVDRFFPWGRVSPVSHQAAVDAR</sequence>
<evidence type="ECO:0000256" key="6">
    <source>
        <dbReference type="ARBA" id="ARBA00023136"/>
    </source>
</evidence>
<protein>
    <submittedName>
        <fullName evidence="8">DoxX family protein</fullName>
    </submittedName>
</protein>
<comment type="similarity">
    <text evidence="2">Belongs to the DoxX family.</text>
</comment>
<comment type="subcellular location">
    <subcellularLocation>
        <location evidence="1">Cell membrane</location>
        <topology evidence="1">Multi-pass membrane protein</topology>
    </subcellularLocation>
</comment>
<name>A0ABU2H6E3_9ACTN</name>
<keyword evidence="5 7" id="KW-1133">Transmembrane helix</keyword>
<dbReference type="RefSeq" id="WP_310912423.1">
    <property type="nucleotide sequence ID" value="NZ_JAVLVT010000005.1"/>
</dbReference>
<dbReference type="EMBL" id="JAVLVT010000005">
    <property type="protein sequence ID" value="MDS1270868.1"/>
    <property type="molecule type" value="Genomic_DNA"/>
</dbReference>
<organism evidence="8 9">
    <name type="scientific">Lipingzhangella rawalii</name>
    <dbReference type="NCBI Taxonomy" id="2055835"/>
    <lineage>
        <taxon>Bacteria</taxon>
        <taxon>Bacillati</taxon>
        <taxon>Actinomycetota</taxon>
        <taxon>Actinomycetes</taxon>
        <taxon>Streptosporangiales</taxon>
        <taxon>Nocardiopsidaceae</taxon>
        <taxon>Lipingzhangella</taxon>
    </lineage>
</organism>
<evidence type="ECO:0000256" key="1">
    <source>
        <dbReference type="ARBA" id="ARBA00004651"/>
    </source>
</evidence>
<evidence type="ECO:0000256" key="3">
    <source>
        <dbReference type="ARBA" id="ARBA00022475"/>
    </source>
</evidence>
<reference evidence="9" key="1">
    <citation type="submission" date="2023-07" db="EMBL/GenBank/DDBJ databases">
        <title>Novel species in the genus Lipingzhangella isolated from Sambhar Salt Lake.</title>
        <authorList>
            <person name="Jiya N."/>
            <person name="Kajale S."/>
            <person name="Sharma A."/>
        </authorList>
    </citation>
    <scope>NUCLEOTIDE SEQUENCE [LARGE SCALE GENOMIC DNA]</scope>
    <source>
        <strain evidence="9">LS1_29</strain>
    </source>
</reference>
<evidence type="ECO:0000313" key="9">
    <source>
        <dbReference type="Proteomes" id="UP001250214"/>
    </source>
</evidence>
<keyword evidence="4 7" id="KW-0812">Transmembrane</keyword>
<evidence type="ECO:0000256" key="7">
    <source>
        <dbReference type="SAM" id="Phobius"/>
    </source>
</evidence>
<feature type="transmembrane region" description="Helical" evidence="7">
    <location>
        <begin position="74"/>
        <end position="98"/>
    </location>
</feature>
<comment type="caution">
    <text evidence="8">The sequence shown here is derived from an EMBL/GenBank/DDBJ whole genome shotgun (WGS) entry which is preliminary data.</text>
</comment>
<feature type="transmembrane region" description="Helical" evidence="7">
    <location>
        <begin position="17"/>
        <end position="36"/>
    </location>
</feature>
<keyword evidence="6 7" id="KW-0472">Membrane</keyword>
<accession>A0ABU2H6E3</accession>
<proteinExistence type="inferred from homology"/>
<keyword evidence="9" id="KW-1185">Reference proteome</keyword>
<evidence type="ECO:0000256" key="4">
    <source>
        <dbReference type="ARBA" id="ARBA00022692"/>
    </source>
</evidence>
<dbReference type="Proteomes" id="UP001250214">
    <property type="component" value="Unassembled WGS sequence"/>
</dbReference>
<dbReference type="InterPro" id="IPR051907">
    <property type="entry name" value="DoxX-like_oxidoreductase"/>
</dbReference>
<evidence type="ECO:0000256" key="2">
    <source>
        <dbReference type="ARBA" id="ARBA00006679"/>
    </source>
</evidence>
<dbReference type="Pfam" id="PF07681">
    <property type="entry name" value="DoxX"/>
    <property type="match status" value="1"/>
</dbReference>
<feature type="transmembrane region" description="Helical" evidence="7">
    <location>
        <begin position="48"/>
        <end position="67"/>
    </location>
</feature>
<dbReference type="PANTHER" id="PTHR33452:SF1">
    <property type="entry name" value="INNER MEMBRANE PROTEIN YPHA-RELATED"/>
    <property type="match status" value="1"/>
</dbReference>
<dbReference type="InterPro" id="IPR032808">
    <property type="entry name" value="DoxX"/>
</dbReference>
<evidence type="ECO:0000313" key="8">
    <source>
        <dbReference type="EMBL" id="MDS1270868.1"/>
    </source>
</evidence>
<keyword evidence="3" id="KW-1003">Cell membrane</keyword>
<evidence type="ECO:0000256" key="5">
    <source>
        <dbReference type="ARBA" id="ARBA00022989"/>
    </source>
</evidence>
<feature type="transmembrane region" description="Helical" evidence="7">
    <location>
        <begin position="118"/>
        <end position="136"/>
    </location>
</feature>
<gene>
    <name evidence="8" type="ORF">RIF23_11200</name>
</gene>